<dbReference type="InterPro" id="IPR023214">
    <property type="entry name" value="HAD_sf"/>
</dbReference>
<dbReference type="RefSeq" id="WP_009383498.1">
    <property type="nucleotide sequence ID" value="NZ_AMSQ01000008.1"/>
</dbReference>
<dbReference type="SFLD" id="SFLDS00003">
    <property type="entry name" value="Haloacid_Dehalogenase"/>
    <property type="match status" value="1"/>
</dbReference>
<protein>
    <submittedName>
        <fullName evidence="1">HAD-superfamily hydrolase</fullName>
    </submittedName>
</protein>
<organism evidence="1 2">
    <name type="scientific">Staphylococcus massiliensis S46</name>
    <dbReference type="NCBI Taxonomy" id="1229783"/>
    <lineage>
        <taxon>Bacteria</taxon>
        <taxon>Bacillati</taxon>
        <taxon>Bacillota</taxon>
        <taxon>Bacilli</taxon>
        <taxon>Bacillales</taxon>
        <taxon>Staphylococcaceae</taxon>
        <taxon>Staphylococcus</taxon>
    </lineage>
</organism>
<dbReference type="EMBL" id="AMSQ01000008">
    <property type="protein sequence ID" value="EKU48070.1"/>
    <property type="molecule type" value="Genomic_DNA"/>
</dbReference>
<dbReference type="eggNOG" id="COG0561">
    <property type="taxonomic scope" value="Bacteria"/>
</dbReference>
<dbReference type="InterPro" id="IPR000150">
    <property type="entry name" value="Cof"/>
</dbReference>
<comment type="caution">
    <text evidence="1">The sequence shown here is derived from an EMBL/GenBank/DDBJ whole genome shotgun (WGS) entry which is preliminary data.</text>
</comment>
<dbReference type="Pfam" id="PF08282">
    <property type="entry name" value="Hydrolase_3"/>
    <property type="match status" value="1"/>
</dbReference>
<dbReference type="Proteomes" id="UP000009885">
    <property type="component" value="Unassembled WGS sequence"/>
</dbReference>
<dbReference type="GO" id="GO:0016791">
    <property type="term" value="F:phosphatase activity"/>
    <property type="evidence" value="ECO:0007669"/>
    <property type="project" value="UniProtKB-ARBA"/>
</dbReference>
<dbReference type="PROSITE" id="PS01228">
    <property type="entry name" value="COF_1"/>
    <property type="match status" value="1"/>
</dbReference>
<dbReference type="InterPro" id="IPR006379">
    <property type="entry name" value="HAD-SF_hydro_IIB"/>
</dbReference>
<dbReference type="PANTHER" id="PTHR10000">
    <property type="entry name" value="PHOSPHOSERINE PHOSPHATASE"/>
    <property type="match status" value="1"/>
</dbReference>
<dbReference type="OrthoDB" id="9781413at2"/>
<evidence type="ECO:0000313" key="1">
    <source>
        <dbReference type="EMBL" id="EKU48070.1"/>
    </source>
</evidence>
<dbReference type="InterPro" id="IPR036412">
    <property type="entry name" value="HAD-like_sf"/>
</dbReference>
<keyword evidence="2" id="KW-1185">Reference proteome</keyword>
<accession>K9B2S3</accession>
<name>K9B2S3_9STAP</name>
<dbReference type="GO" id="GO:0005829">
    <property type="term" value="C:cytosol"/>
    <property type="evidence" value="ECO:0007669"/>
    <property type="project" value="TreeGrafter"/>
</dbReference>
<dbReference type="SUPFAM" id="SSF56784">
    <property type="entry name" value="HAD-like"/>
    <property type="match status" value="1"/>
</dbReference>
<dbReference type="STRING" id="1229783.C273_06408"/>
<dbReference type="Gene3D" id="3.40.50.1000">
    <property type="entry name" value="HAD superfamily/HAD-like"/>
    <property type="match status" value="1"/>
</dbReference>
<reference evidence="1 2" key="1">
    <citation type="journal article" date="2013" name="Genome Announc.">
        <title>Genome Sequence of Staphylococcus massiliensis Strain S46, Isolated from the Surface of Healthy Human Skin.</title>
        <authorList>
            <person name="Srivastav R."/>
            <person name="Singh A."/>
            <person name="Jangir P.K."/>
            <person name="Kumari C."/>
            <person name="Muduli S."/>
            <person name="Sharma R."/>
        </authorList>
    </citation>
    <scope>NUCLEOTIDE SEQUENCE [LARGE SCALE GENOMIC DNA]</scope>
    <source>
        <strain evidence="1 2">S46</strain>
    </source>
</reference>
<dbReference type="PANTHER" id="PTHR10000:SF23">
    <property type="entry name" value="5-AMINO-6-(5-PHOSPHO-D-RIBITYLAMINO)URACIL PHOSPHATASE YITU"/>
    <property type="match status" value="1"/>
</dbReference>
<proteinExistence type="predicted"/>
<evidence type="ECO:0000313" key="2">
    <source>
        <dbReference type="Proteomes" id="UP000009885"/>
    </source>
</evidence>
<dbReference type="PATRIC" id="fig|1229783.3.peg.1295"/>
<dbReference type="SFLD" id="SFLDG01140">
    <property type="entry name" value="C2.B:_Phosphomannomutase_and_P"/>
    <property type="match status" value="1"/>
</dbReference>
<keyword evidence="1" id="KW-0378">Hydrolase</keyword>
<dbReference type="AlphaFoldDB" id="K9B2S3"/>
<dbReference type="CDD" id="cd07516">
    <property type="entry name" value="HAD_Pase"/>
    <property type="match status" value="1"/>
</dbReference>
<dbReference type="Gene3D" id="3.30.1240.10">
    <property type="match status" value="1"/>
</dbReference>
<dbReference type="GO" id="GO:0000287">
    <property type="term" value="F:magnesium ion binding"/>
    <property type="evidence" value="ECO:0007669"/>
    <property type="project" value="TreeGrafter"/>
</dbReference>
<sequence length="276" mass="31373">MEQHLIVLDLDGTLLNDEKTIPPYTKDILNEVMRRGHQVMIATGRPYRASKVYYDELGLNTPIVNFNGAYVHHPKNEDFPVTHRVLDLGLSLEVIKSLHRHGVTNMIAEVKDHVYINSPDDRLFEGFSMGEPEIITGDLRENLKEAPTSLLVEAKEESISDIKDMLSHFYTEHIEHRRWGAPFPVIEIVAKGINKARGIMSVCDYLQIHQSHTIAFGDEDNDIEMIKYVRNGVATANALSELKDVSDDVTASNNDDGIGEYLNRYFNLNMPKTREQ</sequence>
<dbReference type="NCBIfam" id="TIGR01484">
    <property type="entry name" value="HAD-SF-IIB"/>
    <property type="match status" value="1"/>
</dbReference>
<dbReference type="NCBIfam" id="TIGR00099">
    <property type="entry name" value="Cof-subfamily"/>
    <property type="match status" value="1"/>
</dbReference>
<gene>
    <name evidence="1" type="ORF">C273_06408</name>
</gene>